<gene>
    <name evidence="1" type="ORF">JHL16_21000</name>
</gene>
<sequence length="346" mass="37593">MKGPSESVKPATILDVARLAKVSKSTVSNVIRDAKGIAPQTIARVRAAIDELGYRPNVLARQLVQQRTNVLGVVVGDLANPFFSEMTKQIERYAGQHGYQVMFCNTQIDEHIELAGLRGLLDYRIAGLIFLAYAGDEESARLVTESRVPALFLTCTADWGDVVSPDDEKGGRIATEHLLELGHRRIAYIADPSVEDAADQARQSGYRRAMVKAGLPTAVYHWQGSEGKTLKETTIEKVLLGDDRVTGVFSSNDLGAIELLDCADRLGVRVPQDLSVVGFDDVMLASLRRINLTTVVQPKEMMARIAVSTIASRIKGELTGGHLRQIVDCGLIVRGSTAPLKKSKSG</sequence>
<proteinExistence type="predicted"/>
<name>A0ACC5R852_9HYPH</name>
<evidence type="ECO:0000313" key="2">
    <source>
        <dbReference type="Proteomes" id="UP000616151"/>
    </source>
</evidence>
<comment type="caution">
    <text evidence="1">The sequence shown here is derived from an EMBL/GenBank/DDBJ whole genome shotgun (WGS) entry which is preliminary data.</text>
</comment>
<dbReference type="Proteomes" id="UP000616151">
    <property type="component" value="Unassembled WGS sequence"/>
</dbReference>
<evidence type="ECO:0000313" key="1">
    <source>
        <dbReference type="EMBL" id="MBK1868849.1"/>
    </source>
</evidence>
<keyword evidence="1" id="KW-0238">DNA-binding</keyword>
<protein>
    <submittedName>
        <fullName evidence="1">LacI family DNA-binding transcriptional regulator</fullName>
    </submittedName>
</protein>
<organism evidence="1 2">
    <name type="scientific">Taklimakanibacter albus</name>
    <dbReference type="NCBI Taxonomy" id="2800327"/>
    <lineage>
        <taxon>Bacteria</taxon>
        <taxon>Pseudomonadati</taxon>
        <taxon>Pseudomonadota</taxon>
        <taxon>Alphaproteobacteria</taxon>
        <taxon>Hyphomicrobiales</taxon>
        <taxon>Aestuariivirgaceae</taxon>
        <taxon>Taklimakanibacter</taxon>
    </lineage>
</organism>
<reference evidence="1" key="1">
    <citation type="submission" date="2021-01" db="EMBL/GenBank/DDBJ databases">
        <authorList>
            <person name="Sun Q."/>
        </authorList>
    </citation>
    <scope>NUCLEOTIDE SEQUENCE</scope>
    <source>
        <strain evidence="1">YIM B02566</strain>
    </source>
</reference>
<dbReference type="EMBL" id="JAENHL010000007">
    <property type="protein sequence ID" value="MBK1868849.1"/>
    <property type="molecule type" value="Genomic_DNA"/>
</dbReference>
<keyword evidence="2" id="KW-1185">Reference proteome</keyword>
<accession>A0ACC5R852</accession>